<dbReference type="PANTHER" id="PTHR45705">
    <property type="entry name" value="FI20236P1"/>
    <property type="match status" value="1"/>
</dbReference>
<feature type="compositionally biased region" description="Polar residues" evidence="2">
    <location>
        <begin position="279"/>
        <end position="288"/>
    </location>
</feature>
<keyword evidence="1" id="KW-0479">Metal-binding</keyword>
<name>A0ABR1F2Y8_9ASCO</name>
<keyword evidence="1" id="KW-0863">Zinc-finger</keyword>
<dbReference type="InterPro" id="IPR038508">
    <property type="entry name" value="ArfGAP_dom_sf"/>
</dbReference>
<dbReference type="Pfam" id="PF01412">
    <property type="entry name" value="ArfGap"/>
    <property type="match status" value="1"/>
</dbReference>
<dbReference type="PANTHER" id="PTHR45705:SF1">
    <property type="entry name" value="FI20236P1"/>
    <property type="match status" value="1"/>
</dbReference>
<dbReference type="GeneID" id="90038819"/>
<dbReference type="SUPFAM" id="SSF57863">
    <property type="entry name" value="ArfGap/RecO-like zinc finger"/>
    <property type="match status" value="1"/>
</dbReference>
<dbReference type="EMBL" id="JBBJBU010000011">
    <property type="protein sequence ID" value="KAK7203473.1"/>
    <property type="molecule type" value="Genomic_DNA"/>
</dbReference>
<feature type="compositionally biased region" description="Basic and acidic residues" evidence="2">
    <location>
        <begin position="138"/>
        <end position="151"/>
    </location>
</feature>
<feature type="compositionally biased region" description="Low complexity" evidence="2">
    <location>
        <begin position="199"/>
        <end position="213"/>
    </location>
</feature>
<dbReference type="InterPro" id="IPR001164">
    <property type="entry name" value="ArfGAP_dom"/>
</dbReference>
<evidence type="ECO:0000313" key="4">
    <source>
        <dbReference type="EMBL" id="KAK7203473.1"/>
    </source>
</evidence>
<feature type="compositionally biased region" description="Low complexity" evidence="2">
    <location>
        <begin position="152"/>
        <end position="171"/>
    </location>
</feature>
<feature type="region of interest" description="Disordered" evidence="2">
    <location>
        <begin position="189"/>
        <end position="395"/>
    </location>
</feature>
<feature type="region of interest" description="Disordered" evidence="2">
    <location>
        <begin position="465"/>
        <end position="503"/>
    </location>
</feature>
<dbReference type="Gene3D" id="1.10.220.150">
    <property type="entry name" value="Arf GTPase activating protein"/>
    <property type="match status" value="1"/>
</dbReference>
<dbReference type="InterPro" id="IPR051718">
    <property type="entry name" value="ARF_GTPase-activating"/>
</dbReference>
<keyword evidence="5" id="KW-1185">Reference proteome</keyword>
<proteinExistence type="predicted"/>
<organism evidence="4 5">
    <name type="scientific">Myxozyma melibiosi</name>
    <dbReference type="NCBI Taxonomy" id="54550"/>
    <lineage>
        <taxon>Eukaryota</taxon>
        <taxon>Fungi</taxon>
        <taxon>Dikarya</taxon>
        <taxon>Ascomycota</taxon>
        <taxon>Saccharomycotina</taxon>
        <taxon>Lipomycetes</taxon>
        <taxon>Lipomycetales</taxon>
        <taxon>Lipomycetaceae</taxon>
        <taxon>Myxozyma</taxon>
    </lineage>
</organism>
<keyword evidence="1" id="KW-0862">Zinc</keyword>
<dbReference type="CDD" id="cd08839">
    <property type="entry name" value="ArfGap_SMAP"/>
    <property type="match status" value="1"/>
</dbReference>
<feature type="compositionally biased region" description="Low complexity" evidence="2">
    <location>
        <begin position="254"/>
        <end position="267"/>
    </location>
</feature>
<dbReference type="InterPro" id="IPR044732">
    <property type="entry name" value="ArfGAP_SMAP1-like"/>
</dbReference>
<gene>
    <name evidence="4" type="ORF">BZA70DRAFT_282578</name>
</gene>
<protein>
    <recommendedName>
        <fullName evidence="3">Arf-GAP domain-containing protein</fullName>
    </recommendedName>
</protein>
<dbReference type="PROSITE" id="PS50115">
    <property type="entry name" value="ARFGAP"/>
    <property type="match status" value="1"/>
</dbReference>
<reference evidence="4 5" key="1">
    <citation type="submission" date="2024-03" db="EMBL/GenBank/DDBJ databases">
        <title>Genome-scale model development and genomic sequencing of the oleaginous clade Lipomyces.</title>
        <authorList>
            <consortium name="Lawrence Berkeley National Laboratory"/>
            <person name="Czajka J.J."/>
            <person name="Han Y."/>
            <person name="Kim J."/>
            <person name="Mondo S.J."/>
            <person name="Hofstad B.A."/>
            <person name="Robles A."/>
            <person name="Haridas S."/>
            <person name="Riley R."/>
            <person name="LaButti K."/>
            <person name="Pangilinan J."/>
            <person name="Andreopoulos W."/>
            <person name="Lipzen A."/>
            <person name="Yan J."/>
            <person name="Wang M."/>
            <person name="Ng V."/>
            <person name="Grigoriev I.V."/>
            <person name="Spatafora J.W."/>
            <person name="Magnuson J.K."/>
            <person name="Baker S.E."/>
            <person name="Pomraning K.R."/>
        </authorList>
    </citation>
    <scope>NUCLEOTIDE SEQUENCE [LARGE SCALE GENOMIC DNA]</scope>
    <source>
        <strain evidence="4 5">Phaff 52-87</strain>
    </source>
</reference>
<dbReference type="RefSeq" id="XP_064766506.1">
    <property type="nucleotide sequence ID" value="XM_064913307.1"/>
</dbReference>
<evidence type="ECO:0000313" key="5">
    <source>
        <dbReference type="Proteomes" id="UP001498771"/>
    </source>
</evidence>
<dbReference type="SMART" id="SM00105">
    <property type="entry name" value="ArfGap"/>
    <property type="match status" value="1"/>
</dbReference>
<evidence type="ECO:0000256" key="1">
    <source>
        <dbReference type="PROSITE-ProRule" id="PRU00288"/>
    </source>
</evidence>
<feature type="compositionally biased region" description="Low complexity" evidence="2">
    <location>
        <begin position="340"/>
        <end position="369"/>
    </location>
</feature>
<feature type="compositionally biased region" description="Low complexity" evidence="2">
    <location>
        <begin position="470"/>
        <end position="486"/>
    </location>
</feature>
<feature type="compositionally biased region" description="Polar residues" evidence="2">
    <location>
        <begin position="305"/>
        <end position="315"/>
    </location>
</feature>
<accession>A0ABR1F2Y8</accession>
<feature type="domain" description="Arf-GAP" evidence="3">
    <location>
        <begin position="15"/>
        <end position="125"/>
    </location>
</feature>
<evidence type="ECO:0000256" key="2">
    <source>
        <dbReference type="SAM" id="MobiDB-lite"/>
    </source>
</evidence>
<sequence>MASKRQDKAQFERNQNVLKALLKEPGNKYCSDCKRNAYPRWASWNIGVFICIRCSGIHRSMGTHISRVKSVDLDSWTDEQLKSMVRWGNNKANKYWEARLPSGHQPVDTKMENFIRTKYEMKKWVAPGPIPDPDTMSDTEREGPIEPEPPKKTSTSSTKKYSAYASSPKSISSEDYKREPQLIGSVTARPASTPLAGPSSSHFHSSNSSSHTSAVKGSSTIRLKAEQPAAVRSPPPSEDLLGLGNFSSAPVTRASSANSNSIPSAPSQTANLRPDLKSSILSLYSQPRPQAAALPQGFSDGFATPQLQQPGSYQPSAAASSISLTSSNGNDLANPFGDMSISRSSTSSTAPAGPVAPSPVSATTATPSSDPFAGLMSSNAWSTPTSTSSASKPMVTLDDDLDNEFGSFNSAAFSSTNAFASPPPVQPTMDFSSIGETPVAAPSSSSSAAIGMDFFDSPSFANPIPLNSGANSAASTPAATSAPANPLGSKKGSVDEIFNNVWG</sequence>
<feature type="compositionally biased region" description="Low complexity" evidence="2">
    <location>
        <begin position="377"/>
        <end position="391"/>
    </location>
</feature>
<comment type="caution">
    <text evidence="4">The sequence shown here is derived from an EMBL/GenBank/DDBJ whole genome shotgun (WGS) entry which is preliminary data.</text>
</comment>
<dbReference type="Proteomes" id="UP001498771">
    <property type="component" value="Unassembled WGS sequence"/>
</dbReference>
<dbReference type="InterPro" id="IPR037278">
    <property type="entry name" value="ARFGAP/RecO"/>
</dbReference>
<feature type="region of interest" description="Disordered" evidence="2">
    <location>
        <begin position="125"/>
        <end position="177"/>
    </location>
</feature>
<feature type="compositionally biased region" description="Low complexity" evidence="2">
    <location>
        <begin position="316"/>
        <end position="327"/>
    </location>
</feature>
<evidence type="ECO:0000259" key="3">
    <source>
        <dbReference type="PROSITE" id="PS50115"/>
    </source>
</evidence>
<dbReference type="PRINTS" id="PR00405">
    <property type="entry name" value="REVINTRACTNG"/>
</dbReference>